<keyword evidence="1" id="KW-0812">Transmembrane</keyword>
<name>A0ABR4QPC6_9CEST</name>
<accession>A0ABR4QPC6</accession>
<evidence type="ECO:0000313" key="3">
    <source>
        <dbReference type="Proteomes" id="UP001651158"/>
    </source>
</evidence>
<reference evidence="2 3" key="1">
    <citation type="journal article" date="2022" name="Front. Cell. Infect. Microbiol.">
        <title>The Genomes of Two Strains of Taenia crassiceps the Animal Model for the Study of Human Cysticercosis.</title>
        <authorList>
            <person name="Bobes R.J."/>
            <person name="Estrada K."/>
            <person name="Rios-Valencia D.G."/>
            <person name="Calderon-Gallegos A."/>
            <person name="de la Torre P."/>
            <person name="Carrero J.C."/>
            <person name="Sanchez-Flores A."/>
            <person name="Laclette J.P."/>
        </authorList>
    </citation>
    <scope>NUCLEOTIDE SEQUENCE [LARGE SCALE GENOMIC DNA]</scope>
    <source>
        <strain evidence="2">WFUcys</strain>
    </source>
</reference>
<organism evidence="2 3">
    <name type="scientific">Taenia crassiceps</name>
    <dbReference type="NCBI Taxonomy" id="6207"/>
    <lineage>
        <taxon>Eukaryota</taxon>
        <taxon>Metazoa</taxon>
        <taxon>Spiralia</taxon>
        <taxon>Lophotrochozoa</taxon>
        <taxon>Platyhelminthes</taxon>
        <taxon>Cestoda</taxon>
        <taxon>Eucestoda</taxon>
        <taxon>Cyclophyllidea</taxon>
        <taxon>Taeniidae</taxon>
        <taxon>Taenia</taxon>
    </lineage>
</organism>
<protein>
    <submittedName>
        <fullName evidence="2">Uncharacterized protein</fullName>
    </submittedName>
</protein>
<comment type="caution">
    <text evidence="2">The sequence shown here is derived from an EMBL/GenBank/DDBJ whole genome shotgun (WGS) entry which is preliminary data.</text>
</comment>
<dbReference type="Proteomes" id="UP001651158">
    <property type="component" value="Unassembled WGS sequence"/>
</dbReference>
<keyword evidence="3" id="KW-1185">Reference proteome</keyword>
<keyword evidence="1" id="KW-0472">Membrane</keyword>
<evidence type="ECO:0000313" key="2">
    <source>
        <dbReference type="EMBL" id="KAL5111485.1"/>
    </source>
</evidence>
<sequence>MYLNYDETSQCSIQINIPGLKPDAEIKKSDFKNTAEMSVNSVVFQLVMVAAITFALPSTPKLFSVDKPMPPLSGDQSLIGEEFKGDGSPEPYLEYLKENFRRDRRHHIGFVDSDELYNAFPLPQPEFLG</sequence>
<proteinExistence type="predicted"/>
<evidence type="ECO:0000256" key="1">
    <source>
        <dbReference type="SAM" id="Phobius"/>
    </source>
</evidence>
<gene>
    <name evidence="2" type="ORF">TcWFU_001951</name>
</gene>
<feature type="transmembrane region" description="Helical" evidence="1">
    <location>
        <begin position="37"/>
        <end position="57"/>
    </location>
</feature>
<keyword evidence="1" id="KW-1133">Transmembrane helix</keyword>
<dbReference type="EMBL" id="JAKROA010000001">
    <property type="protein sequence ID" value="KAL5111485.1"/>
    <property type="molecule type" value="Genomic_DNA"/>
</dbReference>